<dbReference type="EMBL" id="QEXO01000004">
    <property type="protein sequence ID" value="PWE12931.1"/>
    <property type="molecule type" value="Genomic_DNA"/>
</dbReference>
<reference evidence="4 5" key="1">
    <citation type="submission" date="2018-05" db="EMBL/GenBank/DDBJ databases">
        <title>Genome Sequence of an Efficient Indole-Degrading Bacterium, Alcaligenes sp.YBY.</title>
        <authorList>
            <person name="Yang B."/>
        </authorList>
    </citation>
    <scope>NUCLEOTIDE SEQUENCE [LARGE SCALE GENOMIC DNA]</scope>
    <source>
        <strain evidence="4 5">YBY</strain>
    </source>
</reference>
<protein>
    <recommendedName>
        <fullName evidence="3">HTH araC/xylS-type domain-containing protein</fullName>
    </recommendedName>
</protein>
<keyword evidence="2" id="KW-0804">Transcription</keyword>
<dbReference type="InterPro" id="IPR009057">
    <property type="entry name" value="Homeodomain-like_sf"/>
</dbReference>
<keyword evidence="1" id="KW-0805">Transcription regulation</keyword>
<dbReference type="GO" id="GO:0003700">
    <property type="term" value="F:DNA-binding transcription factor activity"/>
    <property type="evidence" value="ECO:0007669"/>
    <property type="project" value="InterPro"/>
</dbReference>
<sequence length="58" mass="6585">MFAAVRASLEQREGSVTEVALRFGFFHLGRFSAQYQQMFGERPATTLARARQRMSSLS</sequence>
<evidence type="ECO:0000313" key="4">
    <source>
        <dbReference type="EMBL" id="PWE12931.1"/>
    </source>
</evidence>
<proteinExistence type="predicted"/>
<accession>A0A2U2BG10</accession>
<feature type="domain" description="HTH araC/xylS-type" evidence="3">
    <location>
        <begin position="1"/>
        <end position="49"/>
    </location>
</feature>
<dbReference type="Gene3D" id="1.10.10.60">
    <property type="entry name" value="Homeodomain-like"/>
    <property type="match status" value="1"/>
</dbReference>
<comment type="caution">
    <text evidence="4">The sequence shown here is derived from an EMBL/GenBank/DDBJ whole genome shotgun (WGS) entry which is preliminary data.</text>
</comment>
<evidence type="ECO:0000313" key="5">
    <source>
        <dbReference type="Proteomes" id="UP000245216"/>
    </source>
</evidence>
<organism evidence="4 5">
    <name type="scientific">Alcaligenes faecalis</name>
    <dbReference type="NCBI Taxonomy" id="511"/>
    <lineage>
        <taxon>Bacteria</taxon>
        <taxon>Pseudomonadati</taxon>
        <taxon>Pseudomonadota</taxon>
        <taxon>Betaproteobacteria</taxon>
        <taxon>Burkholderiales</taxon>
        <taxon>Alcaligenaceae</taxon>
        <taxon>Alcaligenes</taxon>
    </lineage>
</organism>
<dbReference type="Proteomes" id="UP000245216">
    <property type="component" value="Unassembled WGS sequence"/>
</dbReference>
<evidence type="ECO:0000256" key="2">
    <source>
        <dbReference type="ARBA" id="ARBA00023163"/>
    </source>
</evidence>
<dbReference type="Pfam" id="PF12833">
    <property type="entry name" value="HTH_18"/>
    <property type="match status" value="1"/>
</dbReference>
<dbReference type="SUPFAM" id="SSF46689">
    <property type="entry name" value="Homeodomain-like"/>
    <property type="match status" value="1"/>
</dbReference>
<dbReference type="PROSITE" id="PS01124">
    <property type="entry name" value="HTH_ARAC_FAMILY_2"/>
    <property type="match status" value="1"/>
</dbReference>
<dbReference type="InterPro" id="IPR018060">
    <property type="entry name" value="HTH_AraC"/>
</dbReference>
<evidence type="ECO:0000259" key="3">
    <source>
        <dbReference type="PROSITE" id="PS01124"/>
    </source>
</evidence>
<dbReference type="AlphaFoldDB" id="A0A2U2BG10"/>
<dbReference type="GO" id="GO:0043565">
    <property type="term" value="F:sequence-specific DNA binding"/>
    <property type="evidence" value="ECO:0007669"/>
    <property type="project" value="InterPro"/>
</dbReference>
<evidence type="ECO:0000256" key="1">
    <source>
        <dbReference type="ARBA" id="ARBA00023015"/>
    </source>
</evidence>
<name>A0A2U2BG10_ALCFA</name>
<gene>
    <name evidence="4" type="ORF">DF183_13875</name>
</gene>
<reference evidence="4 5" key="2">
    <citation type="submission" date="2018-05" db="EMBL/GenBank/DDBJ databases">
        <authorList>
            <person name="Lanie J.A."/>
            <person name="Ng W.-L."/>
            <person name="Kazmierczak K.M."/>
            <person name="Andrzejewski T.M."/>
            <person name="Davidsen T.M."/>
            <person name="Wayne K.J."/>
            <person name="Tettelin H."/>
            <person name="Glass J.I."/>
            <person name="Rusch D."/>
            <person name="Podicherti R."/>
            <person name="Tsui H.-C.T."/>
            <person name="Winkler M.E."/>
        </authorList>
    </citation>
    <scope>NUCLEOTIDE SEQUENCE [LARGE SCALE GENOMIC DNA]</scope>
    <source>
        <strain evidence="4 5">YBY</strain>
    </source>
</reference>